<evidence type="ECO:0000313" key="1">
    <source>
        <dbReference type="EMBL" id="RKS83770.1"/>
    </source>
</evidence>
<dbReference type="EMBL" id="RBWW01000001">
    <property type="protein sequence ID" value="RKS83770.1"/>
    <property type="molecule type" value="Genomic_DNA"/>
</dbReference>
<accession>A0A495R9F2</accession>
<gene>
    <name evidence="1" type="ORF">BDK61_3164</name>
</gene>
<organism evidence="1 2">
    <name type="scientific">Haloarcula quadrata</name>
    <dbReference type="NCBI Taxonomy" id="182779"/>
    <lineage>
        <taxon>Archaea</taxon>
        <taxon>Methanobacteriati</taxon>
        <taxon>Methanobacteriota</taxon>
        <taxon>Stenosarchaea group</taxon>
        <taxon>Halobacteria</taxon>
        <taxon>Halobacteriales</taxon>
        <taxon>Haloarculaceae</taxon>
        <taxon>Haloarcula</taxon>
    </lineage>
</organism>
<dbReference type="Proteomes" id="UP000268233">
    <property type="component" value="Unassembled WGS sequence"/>
</dbReference>
<dbReference type="RefSeq" id="WP_148709150.1">
    <property type="nucleotide sequence ID" value="NZ_RBWW01000001.1"/>
</dbReference>
<proteinExistence type="predicted"/>
<keyword evidence="2" id="KW-1185">Reference proteome</keyword>
<reference evidence="1 2" key="1">
    <citation type="submission" date="2018-10" db="EMBL/GenBank/DDBJ databases">
        <title>Genomic Encyclopedia of Archaeal and Bacterial Type Strains, Phase II (KMG-II): from individual species to whole genera.</title>
        <authorList>
            <person name="Goeker M."/>
        </authorList>
    </citation>
    <scope>NUCLEOTIDE SEQUENCE [LARGE SCALE GENOMIC DNA]</scope>
    <source>
        <strain evidence="1 2">DSM 11927</strain>
    </source>
</reference>
<sequence length="126" mass="14702">MKQLLLEYPEEEARTLIRAAFEQCPQIKKYRERQYDVTGNTGAGLLSWGVKIIVNFPESDKNESTPITIEPKKNVSINITANTGRIEYEFMNQVEALRGYNIEEIREHKKQQEGRGGYKRSIYKFQ</sequence>
<protein>
    <submittedName>
        <fullName evidence="1">Uncharacterized protein</fullName>
    </submittedName>
</protein>
<comment type="caution">
    <text evidence="1">The sequence shown here is derived from an EMBL/GenBank/DDBJ whole genome shotgun (WGS) entry which is preliminary data.</text>
</comment>
<evidence type="ECO:0000313" key="2">
    <source>
        <dbReference type="Proteomes" id="UP000268233"/>
    </source>
</evidence>
<name>A0A495R9F2_9EURY</name>
<dbReference type="AlphaFoldDB" id="A0A495R9F2"/>